<gene>
    <name evidence="1" type="ORF">L0M14_20895</name>
</gene>
<protein>
    <submittedName>
        <fullName evidence="1">Uncharacterized protein</fullName>
    </submittedName>
</protein>
<reference evidence="1 2" key="1">
    <citation type="journal article" date="2024" name="Int. J. Syst. Evol. Microbiol.">
        <title>Paenibacillus hexagrammi sp. nov., a novel bacterium isolated from the gut content of Hexagrammos agrammus.</title>
        <authorList>
            <person name="Jung H.K."/>
            <person name="Kim D.G."/>
            <person name="Zin H."/>
            <person name="Park J."/>
            <person name="Jung H."/>
            <person name="Kim Y.O."/>
            <person name="Kong H.J."/>
            <person name="Kim J.W."/>
            <person name="Kim Y.S."/>
        </authorList>
    </citation>
    <scope>NUCLEOTIDE SEQUENCE [LARGE SCALE GENOMIC DNA]</scope>
    <source>
        <strain evidence="1 2">YPD9-1</strain>
    </source>
</reference>
<name>A0ABY3SFG0_9BACL</name>
<keyword evidence="2" id="KW-1185">Reference proteome</keyword>
<dbReference type="Proteomes" id="UP001649230">
    <property type="component" value="Chromosome"/>
</dbReference>
<proteinExistence type="predicted"/>
<evidence type="ECO:0000313" key="1">
    <source>
        <dbReference type="EMBL" id="UJF32165.1"/>
    </source>
</evidence>
<dbReference type="EMBL" id="CP090978">
    <property type="protein sequence ID" value="UJF32165.1"/>
    <property type="molecule type" value="Genomic_DNA"/>
</dbReference>
<sequence length="81" mass="9437">MIPQQNTSKQQDATQSFSSMSERYPLTLPLDFPSQQRTHRVATYKESWGQKFASNFFIRLKVHPADKRRFTLPRLPHGCIG</sequence>
<dbReference type="RefSeq" id="WP_235118510.1">
    <property type="nucleotide sequence ID" value="NZ_CP090978.1"/>
</dbReference>
<accession>A0ABY3SFG0</accession>
<organism evidence="1 2">
    <name type="scientific">Paenibacillus hexagrammi</name>
    <dbReference type="NCBI Taxonomy" id="2908839"/>
    <lineage>
        <taxon>Bacteria</taxon>
        <taxon>Bacillati</taxon>
        <taxon>Bacillota</taxon>
        <taxon>Bacilli</taxon>
        <taxon>Bacillales</taxon>
        <taxon>Paenibacillaceae</taxon>
        <taxon>Paenibacillus</taxon>
    </lineage>
</organism>
<evidence type="ECO:0000313" key="2">
    <source>
        <dbReference type="Proteomes" id="UP001649230"/>
    </source>
</evidence>